<evidence type="ECO:0000313" key="2">
    <source>
        <dbReference type="WBParaSite" id="MhA1_Contig2864.frz3.gene2"/>
    </source>
</evidence>
<dbReference type="Proteomes" id="UP000095281">
    <property type="component" value="Unplaced"/>
</dbReference>
<protein>
    <submittedName>
        <fullName evidence="2">NR LBD domain-containing protein</fullName>
    </submittedName>
</protein>
<dbReference type="AlphaFoldDB" id="A0A1I8BL41"/>
<sequence>MQNEYALNILESHYSNLLNNQSTNILKKKLQITIISHMFMLTNFKKNSNNLEEEKTGKQINQEITMIIFIQLFGYARTVMLTQEYSFFFQDI</sequence>
<name>A0A1I8BL41_MELHA</name>
<organism evidence="1 2">
    <name type="scientific">Meloidogyne hapla</name>
    <name type="common">Root-knot nematode worm</name>
    <dbReference type="NCBI Taxonomy" id="6305"/>
    <lineage>
        <taxon>Eukaryota</taxon>
        <taxon>Metazoa</taxon>
        <taxon>Ecdysozoa</taxon>
        <taxon>Nematoda</taxon>
        <taxon>Chromadorea</taxon>
        <taxon>Rhabditida</taxon>
        <taxon>Tylenchina</taxon>
        <taxon>Tylenchomorpha</taxon>
        <taxon>Tylenchoidea</taxon>
        <taxon>Meloidogynidae</taxon>
        <taxon>Meloidogyninae</taxon>
        <taxon>Meloidogyne</taxon>
    </lineage>
</organism>
<evidence type="ECO:0000313" key="1">
    <source>
        <dbReference type="Proteomes" id="UP000095281"/>
    </source>
</evidence>
<dbReference type="WBParaSite" id="MhA1_Contig2864.frz3.gene2">
    <property type="protein sequence ID" value="MhA1_Contig2864.frz3.gene2"/>
    <property type="gene ID" value="MhA1_Contig2864.frz3.gene2"/>
</dbReference>
<keyword evidence="1" id="KW-1185">Reference proteome</keyword>
<proteinExistence type="predicted"/>
<reference evidence="2" key="1">
    <citation type="submission" date="2016-11" db="UniProtKB">
        <authorList>
            <consortium name="WormBaseParasite"/>
        </authorList>
    </citation>
    <scope>IDENTIFICATION</scope>
</reference>
<accession>A0A1I8BL41</accession>